<feature type="compositionally biased region" description="Polar residues" evidence="9">
    <location>
        <begin position="33"/>
        <end position="60"/>
    </location>
</feature>
<sequence>MSAPGCPEPRGCPEVLGHPVGMSESPVGPTPTAPSLQRACSTPCTNSSSGPGSRTDSAPSTEHLWVETSPQPTRALLGGSRPPGSRLGTSEFTGPSTDGPSRPHLPPAELHSALHRHELSLVGPPEALGPLSSQAFLGFGTAPMGSGLPPGEDLGTLPGNSHGAPQPPSTPRTASGAADNGFLPHGFLATAPGHSSHHGPTLQGSPLPGQPPLPEKKRASEGDRSLGSISPSSSGFSSPHSGSTVSIPFPHILPDLARPPEAAAPSPDDLGDKPVSVSFVQDTSRFWYKADISREQAIAMLKDKEPGSFIVRDSHSFRGAYGLAMKVATPPPSVLQLNRKAGDLASELVRHFLVECTPRGVRLKGCPNEPYFGSLTALVCQHSITPLALPCKLLIPDRDPLEEVAENSPQTAANSAAELLKQGAACNVWYLNSVEMESLTGHQAVQKALSVTLAQQPPPLSTVVHFKVSAQGITLTDNQRRLFFRKHYPAGSVLFCALDPQDRKWVADGVCCRVFGFVARKQGSATDNACHLFAEHDPEQPASAIVNFVSKVMIGSPRKV</sequence>
<comment type="similarity">
    <text evidence="2">Belongs to the PTEN phosphatase protein family.</text>
</comment>
<dbReference type="PROSITE" id="PS50001">
    <property type="entry name" value="SH2"/>
    <property type="match status" value="1"/>
</dbReference>
<dbReference type="InterPro" id="IPR033929">
    <property type="entry name" value="Tensin_PTB"/>
</dbReference>
<accession>A0A7J8D925</accession>
<evidence type="ECO:0000259" key="10">
    <source>
        <dbReference type="PROSITE" id="PS50001"/>
    </source>
</evidence>
<evidence type="ECO:0000313" key="12">
    <source>
        <dbReference type="Proteomes" id="UP000593571"/>
    </source>
</evidence>
<evidence type="ECO:0000256" key="3">
    <source>
        <dbReference type="ARBA" id="ARBA00022553"/>
    </source>
</evidence>
<dbReference type="GO" id="GO:0005925">
    <property type="term" value="C:focal adhesion"/>
    <property type="evidence" value="ECO:0007669"/>
    <property type="project" value="UniProtKB-SubCell"/>
</dbReference>
<feature type="compositionally biased region" description="Basic and acidic residues" evidence="9">
    <location>
        <begin position="214"/>
        <end position="224"/>
    </location>
</feature>
<feature type="compositionally biased region" description="Low complexity" evidence="9">
    <location>
        <begin position="225"/>
        <end position="246"/>
    </location>
</feature>
<dbReference type="PANTHER" id="PTHR45734:SF5">
    <property type="entry name" value="TENSIN-3"/>
    <property type="match status" value="1"/>
</dbReference>
<feature type="compositionally biased region" description="Polar residues" evidence="9">
    <location>
        <begin position="87"/>
        <end position="99"/>
    </location>
</feature>
<dbReference type="SMART" id="SM00252">
    <property type="entry name" value="SH2"/>
    <property type="match status" value="1"/>
</dbReference>
<feature type="region of interest" description="Disordered" evidence="9">
    <location>
        <begin position="142"/>
        <end position="275"/>
    </location>
</feature>
<dbReference type="InterPro" id="IPR000980">
    <property type="entry name" value="SH2"/>
</dbReference>
<dbReference type="PANTHER" id="PTHR45734">
    <property type="entry name" value="TENSIN"/>
    <property type="match status" value="1"/>
</dbReference>
<dbReference type="SUPFAM" id="SSF55550">
    <property type="entry name" value="SH2 domain"/>
    <property type="match status" value="1"/>
</dbReference>
<dbReference type="CDD" id="cd01213">
    <property type="entry name" value="PTB_tensin"/>
    <property type="match status" value="1"/>
</dbReference>
<dbReference type="Pfam" id="PF08416">
    <property type="entry name" value="PTB"/>
    <property type="match status" value="1"/>
</dbReference>
<evidence type="ECO:0000256" key="7">
    <source>
        <dbReference type="ARBA" id="ARBA00022999"/>
    </source>
</evidence>
<feature type="region of interest" description="Disordered" evidence="9">
    <location>
        <begin position="1"/>
        <end position="112"/>
    </location>
</feature>
<dbReference type="FunFam" id="2.30.29.30:FF:000039">
    <property type="entry name" value="Tensin 1"/>
    <property type="match status" value="1"/>
</dbReference>
<organism evidence="11 12">
    <name type="scientific">Rousettus aegyptiacus</name>
    <name type="common">Egyptian fruit bat</name>
    <name type="synonym">Pteropus aegyptiacus</name>
    <dbReference type="NCBI Taxonomy" id="9407"/>
    <lineage>
        <taxon>Eukaryota</taxon>
        <taxon>Metazoa</taxon>
        <taxon>Chordata</taxon>
        <taxon>Craniata</taxon>
        <taxon>Vertebrata</taxon>
        <taxon>Euteleostomi</taxon>
        <taxon>Mammalia</taxon>
        <taxon>Eutheria</taxon>
        <taxon>Laurasiatheria</taxon>
        <taxon>Chiroptera</taxon>
        <taxon>Yinpterochiroptera</taxon>
        <taxon>Pteropodoidea</taxon>
        <taxon>Pteropodidae</taxon>
        <taxon>Rousettinae</taxon>
        <taxon>Rousettus</taxon>
    </lineage>
</organism>
<evidence type="ECO:0000256" key="5">
    <source>
        <dbReference type="ARBA" id="ARBA00022912"/>
    </source>
</evidence>
<evidence type="ECO:0000256" key="4">
    <source>
        <dbReference type="ARBA" id="ARBA00022801"/>
    </source>
</evidence>
<dbReference type="InterPro" id="IPR013625">
    <property type="entry name" value="PTB"/>
</dbReference>
<dbReference type="InterPro" id="IPR035012">
    <property type="entry name" value="Tensin-like_SH2"/>
</dbReference>
<dbReference type="Pfam" id="PF00017">
    <property type="entry name" value="SH2"/>
    <property type="match status" value="1"/>
</dbReference>
<keyword evidence="6" id="KW-0965">Cell junction</keyword>
<dbReference type="SUPFAM" id="SSF50729">
    <property type="entry name" value="PH domain-like"/>
    <property type="match status" value="1"/>
</dbReference>
<dbReference type="InterPro" id="IPR011993">
    <property type="entry name" value="PH-like_dom_sf"/>
</dbReference>
<reference evidence="11 12" key="1">
    <citation type="journal article" date="2020" name="Nature">
        <title>Six reference-quality genomes reveal evolution of bat adaptations.</title>
        <authorList>
            <person name="Jebb D."/>
            <person name="Huang Z."/>
            <person name="Pippel M."/>
            <person name="Hughes G.M."/>
            <person name="Lavrichenko K."/>
            <person name="Devanna P."/>
            <person name="Winkler S."/>
            <person name="Jermiin L.S."/>
            <person name="Skirmuntt E.C."/>
            <person name="Katzourakis A."/>
            <person name="Burkitt-Gray L."/>
            <person name="Ray D.A."/>
            <person name="Sullivan K.A.M."/>
            <person name="Roscito J.G."/>
            <person name="Kirilenko B.M."/>
            <person name="Davalos L.M."/>
            <person name="Corthals A.P."/>
            <person name="Power M.L."/>
            <person name="Jones G."/>
            <person name="Ransome R.D."/>
            <person name="Dechmann D.K.N."/>
            <person name="Locatelli A.G."/>
            <person name="Puechmaille S.J."/>
            <person name="Fedrigo O."/>
            <person name="Jarvis E.D."/>
            <person name="Hiller M."/>
            <person name="Vernes S.C."/>
            <person name="Myers E.W."/>
            <person name="Teeling E.C."/>
        </authorList>
    </citation>
    <scope>NUCLEOTIDE SEQUENCE [LARGE SCALE GENOMIC DNA]</scope>
    <source>
        <strain evidence="11">MRouAeg1</strain>
        <tissue evidence="11">Muscle</tissue>
    </source>
</reference>
<dbReference type="InterPro" id="IPR051484">
    <property type="entry name" value="Tensin_PTEN_phosphatase"/>
</dbReference>
<evidence type="ECO:0000256" key="9">
    <source>
        <dbReference type="SAM" id="MobiDB-lite"/>
    </source>
</evidence>
<dbReference type="AlphaFoldDB" id="A0A7J8D925"/>
<keyword evidence="5" id="KW-0904">Protein phosphatase</keyword>
<evidence type="ECO:0000256" key="2">
    <source>
        <dbReference type="ARBA" id="ARBA00007881"/>
    </source>
</evidence>
<comment type="subcellular location">
    <subcellularLocation>
        <location evidence="1">Cell junction</location>
        <location evidence="1">Focal adhesion</location>
    </subcellularLocation>
</comment>
<evidence type="ECO:0000256" key="1">
    <source>
        <dbReference type="ARBA" id="ARBA00004246"/>
    </source>
</evidence>
<dbReference type="InterPro" id="IPR006020">
    <property type="entry name" value="PTB/PI_dom"/>
</dbReference>
<evidence type="ECO:0000256" key="6">
    <source>
        <dbReference type="ARBA" id="ARBA00022949"/>
    </source>
</evidence>
<gene>
    <name evidence="11" type="ORF">HJG63_019682</name>
</gene>
<comment type="caution">
    <text evidence="11">The sequence shown here is derived from an EMBL/GenBank/DDBJ whole genome shotgun (WGS) entry which is preliminary data.</text>
</comment>
<dbReference type="Proteomes" id="UP000593571">
    <property type="component" value="Unassembled WGS sequence"/>
</dbReference>
<dbReference type="FunFam" id="3.30.505.10:FF:000002">
    <property type="entry name" value="Tensin 1"/>
    <property type="match status" value="1"/>
</dbReference>
<dbReference type="Gene3D" id="3.30.505.10">
    <property type="entry name" value="SH2 domain"/>
    <property type="match status" value="1"/>
</dbReference>
<dbReference type="GO" id="GO:0004721">
    <property type="term" value="F:phosphoprotein phosphatase activity"/>
    <property type="evidence" value="ECO:0007669"/>
    <property type="project" value="UniProtKB-KW"/>
</dbReference>
<dbReference type="SMART" id="SM00462">
    <property type="entry name" value="PTB"/>
    <property type="match status" value="1"/>
</dbReference>
<keyword evidence="4" id="KW-0378">Hydrolase</keyword>
<evidence type="ECO:0000313" key="11">
    <source>
        <dbReference type="EMBL" id="KAF6419618.1"/>
    </source>
</evidence>
<dbReference type="Gene3D" id="2.30.29.30">
    <property type="entry name" value="Pleckstrin-homology domain (PH domain)/Phosphotyrosine-binding domain (PTB)"/>
    <property type="match status" value="1"/>
</dbReference>
<keyword evidence="3" id="KW-0597">Phosphoprotein</keyword>
<keyword evidence="7 8" id="KW-0727">SH2 domain</keyword>
<evidence type="ECO:0000256" key="8">
    <source>
        <dbReference type="PROSITE-ProRule" id="PRU00191"/>
    </source>
</evidence>
<dbReference type="InterPro" id="IPR036860">
    <property type="entry name" value="SH2_dom_sf"/>
</dbReference>
<keyword evidence="12" id="KW-1185">Reference proteome</keyword>
<proteinExistence type="inferred from homology"/>
<name>A0A7J8D925_ROUAE</name>
<protein>
    <submittedName>
        <fullName evidence="11">Tensin 3</fullName>
    </submittedName>
</protein>
<dbReference type="EMBL" id="JACASE010000013">
    <property type="protein sequence ID" value="KAF6419618.1"/>
    <property type="molecule type" value="Genomic_DNA"/>
</dbReference>
<dbReference type="CDD" id="cd09927">
    <property type="entry name" value="SH2_Tensin_like"/>
    <property type="match status" value="1"/>
</dbReference>
<feature type="domain" description="SH2" evidence="10">
    <location>
        <begin position="287"/>
        <end position="397"/>
    </location>
</feature>